<dbReference type="SUPFAM" id="SSF52540">
    <property type="entry name" value="P-loop containing nucleoside triphosphate hydrolases"/>
    <property type="match status" value="1"/>
</dbReference>
<gene>
    <name evidence="9" type="ORF">PSACC_01917</name>
</gene>
<evidence type="ECO:0000256" key="1">
    <source>
        <dbReference type="ARBA" id="ARBA00002889"/>
    </source>
</evidence>
<accession>A0A2H9TKH8</accession>
<dbReference type="FunFam" id="3.40.50.300:FF:000496">
    <property type="entry name" value="Nucleolar GTP-binding protein 1"/>
    <property type="match status" value="1"/>
</dbReference>
<keyword evidence="10" id="KW-1185">Reference proteome</keyword>
<dbReference type="InterPro" id="IPR056775">
    <property type="entry name" value="YABBY_C"/>
</dbReference>
<proteinExistence type="predicted"/>
<dbReference type="GO" id="GO:0016787">
    <property type="term" value="F:hydrolase activity"/>
    <property type="evidence" value="ECO:0007669"/>
    <property type="project" value="UniProtKB-KW"/>
</dbReference>
<keyword evidence="3" id="KW-0690">Ribosome biogenesis</keyword>
<dbReference type="InterPro" id="IPR031167">
    <property type="entry name" value="G_OBG"/>
</dbReference>
<dbReference type="GO" id="GO:0030687">
    <property type="term" value="C:preribosome, large subunit precursor"/>
    <property type="evidence" value="ECO:0007669"/>
    <property type="project" value="EnsemblFungi"/>
</dbReference>
<dbReference type="Gene3D" id="6.10.140.1230">
    <property type="match status" value="1"/>
</dbReference>
<dbReference type="GO" id="GO:0006364">
    <property type="term" value="P:rRNA processing"/>
    <property type="evidence" value="ECO:0007669"/>
    <property type="project" value="EnsemblFungi"/>
</dbReference>
<dbReference type="InterPro" id="IPR006073">
    <property type="entry name" value="GTP-bd"/>
</dbReference>
<keyword evidence="5" id="KW-0342">GTP-binding</keyword>
<evidence type="ECO:0000256" key="7">
    <source>
        <dbReference type="SAM" id="MobiDB-lite"/>
    </source>
</evidence>
<keyword evidence="6" id="KW-0539">Nucleus</keyword>
<dbReference type="GO" id="GO:0005525">
    <property type="term" value="F:GTP binding"/>
    <property type="evidence" value="ECO:0007669"/>
    <property type="project" value="UniProtKB-KW"/>
</dbReference>
<keyword evidence="4" id="KW-0547">Nucleotide-binding</keyword>
<feature type="compositionally biased region" description="Acidic residues" evidence="7">
    <location>
        <begin position="727"/>
        <end position="736"/>
    </location>
</feature>
<dbReference type="InterPro" id="IPR041623">
    <property type="entry name" value="NOG1_N"/>
</dbReference>
<dbReference type="Pfam" id="PF08155">
    <property type="entry name" value="NOGCT"/>
    <property type="match status" value="1"/>
</dbReference>
<dbReference type="InterPro" id="IPR012973">
    <property type="entry name" value="NOG_C"/>
</dbReference>
<dbReference type="EMBL" id="MTSL01000134">
    <property type="protein sequence ID" value="PJF18253.1"/>
    <property type="molecule type" value="Genomic_DNA"/>
</dbReference>
<dbReference type="FunFam" id="1.20.120.1190:FF:000001">
    <property type="entry name" value="Nucleolar GTP-binding protein 1"/>
    <property type="match status" value="1"/>
</dbReference>
<evidence type="ECO:0000256" key="5">
    <source>
        <dbReference type="ARBA" id="ARBA00023134"/>
    </source>
</evidence>
<protein>
    <submittedName>
        <fullName evidence="9">P-loop containing nucleoside triphosphate hydrolase protein</fullName>
    </submittedName>
</protein>
<feature type="compositionally biased region" description="Basic and acidic residues" evidence="7">
    <location>
        <begin position="784"/>
        <end position="803"/>
    </location>
</feature>
<dbReference type="OrthoDB" id="415015at2759"/>
<dbReference type="AlphaFoldDB" id="A0A2H9TKH8"/>
<evidence type="ECO:0000259" key="8">
    <source>
        <dbReference type="PROSITE" id="PS51710"/>
    </source>
</evidence>
<dbReference type="CDD" id="cd00084">
    <property type="entry name" value="HMG-box_SF"/>
    <property type="match status" value="1"/>
</dbReference>
<evidence type="ECO:0000256" key="2">
    <source>
        <dbReference type="ARBA" id="ARBA00004604"/>
    </source>
</evidence>
<feature type="region of interest" description="Disordered" evidence="7">
    <location>
        <begin position="720"/>
        <end position="757"/>
    </location>
</feature>
<feature type="domain" description="OBG-type G" evidence="8">
    <location>
        <begin position="374"/>
        <end position="545"/>
    </location>
</feature>
<dbReference type="Pfam" id="PF04690">
    <property type="entry name" value="YABBY"/>
    <property type="match status" value="1"/>
</dbReference>
<dbReference type="Pfam" id="PF17835">
    <property type="entry name" value="NOG1_N"/>
    <property type="match status" value="1"/>
</dbReference>
<dbReference type="GO" id="GO:1902626">
    <property type="term" value="P:assembly of large subunit precursor of preribosome"/>
    <property type="evidence" value="ECO:0007669"/>
    <property type="project" value="EnsemblFungi"/>
</dbReference>
<dbReference type="GO" id="GO:0005737">
    <property type="term" value="C:cytoplasm"/>
    <property type="evidence" value="ECO:0007669"/>
    <property type="project" value="EnsemblFungi"/>
</dbReference>
<dbReference type="InterPro" id="IPR027417">
    <property type="entry name" value="P-loop_NTPase"/>
</dbReference>
<dbReference type="CDD" id="cd01897">
    <property type="entry name" value="NOG"/>
    <property type="match status" value="1"/>
</dbReference>
<organism evidence="9 10">
    <name type="scientific">Paramicrosporidium saccamoebae</name>
    <dbReference type="NCBI Taxonomy" id="1246581"/>
    <lineage>
        <taxon>Eukaryota</taxon>
        <taxon>Fungi</taxon>
        <taxon>Fungi incertae sedis</taxon>
        <taxon>Cryptomycota</taxon>
        <taxon>Cryptomycota incertae sedis</taxon>
        <taxon>Paramicrosporidium</taxon>
    </lineage>
</organism>
<evidence type="ECO:0000256" key="6">
    <source>
        <dbReference type="ARBA" id="ARBA00023242"/>
    </source>
</evidence>
<sequence>MREQKTRLQVVKGQSAANQAVMGEALARTTAAMGTMNQQMSVGAMQKMASTYEAESSKMEMKSEARNDDMEANVMDQIYDEIGLDIMRATDAVKPHIQSLSIGGPPANRAPKEKRAASPYNVFMKSELSKVKKSNPSLNHKDAFKAAAQNTFDAGGLLVKRANVKRVLTEQPRYYEHCIYIKSTRWTLRIFKRDPGPTLAKFLRMSNRYSFGSIQPVPALNDFLDIVLSRTQRKTPTVVHKGYNIGRIRDFYLRKVKFTQETFDTKLGAMLEEFPRLDDIHPFYADLMNILYDKDHYKLALGQINTARHLIETVGKEYAKLIKFGDSLYRCKQLKRAALGRMATIMKRQKDSLVYLEQVRQHLSRLPCIDPNTRTLLICGFPNVGKSSFMNKVTRAEVEVQPYAFTTKSLFVGHMDYKYLRWQVIDTPGILDHPLENRNTIEMQSITALAHLRACVMFFLDVSQTCGYSIAQQVALFNSIKPLFANKPILMVLNKIDLIRPDDMEADDRALLQALMDEGYEFAQSSCVTNEGVMDVRNLACDKLMAQRVEQKMKGQKIGDVLNRLHLTTPKVRDEKTRPAFIPEKVLSRRAAPPTERRLARDIEAENGGAGVFNVNLKEQYMLRNSEWNMDDIPELLNGKNIADFIDPEIEEKLLRLEAEEEQLEQSGAYDESAFQLTPEEMELRQLAGKIRDRKRILTQEQRLQKNTSSRPVLVPRIKQRKRAAGDNDDHEDYGMEIDTTPSGKKRAVSKGRALSVPAPRDRSVLGLREDGGKMLQKVTKMKRVAEKSRNQDARKGEGDRRILMSRPQHMMSGKRGNGSTDRR</sequence>
<evidence type="ECO:0000313" key="10">
    <source>
        <dbReference type="Proteomes" id="UP000240830"/>
    </source>
</evidence>
<dbReference type="GO" id="GO:0000054">
    <property type="term" value="P:ribosomal subunit export from nucleus"/>
    <property type="evidence" value="ECO:0007669"/>
    <property type="project" value="EnsemblFungi"/>
</dbReference>
<evidence type="ECO:0000256" key="4">
    <source>
        <dbReference type="ARBA" id="ARBA00022741"/>
    </source>
</evidence>
<dbReference type="Gene3D" id="1.20.120.1190">
    <property type="match status" value="1"/>
</dbReference>
<dbReference type="STRING" id="1246581.A0A2H9TKH8"/>
<evidence type="ECO:0000313" key="9">
    <source>
        <dbReference type="EMBL" id="PJF18253.1"/>
    </source>
</evidence>
<dbReference type="Pfam" id="PF06858">
    <property type="entry name" value="NOG1"/>
    <property type="match status" value="1"/>
</dbReference>
<dbReference type="PRINTS" id="PR00326">
    <property type="entry name" value="GTP1OBG"/>
</dbReference>
<comment type="caution">
    <text evidence="9">The sequence shown here is derived from an EMBL/GenBank/DDBJ whole genome shotgun (WGS) entry which is preliminary data.</text>
</comment>
<name>A0A2H9TKH8_9FUNG</name>
<dbReference type="Gene3D" id="3.40.50.300">
    <property type="entry name" value="P-loop containing nucleotide triphosphate hydrolases"/>
    <property type="match status" value="1"/>
</dbReference>
<keyword evidence="9" id="KW-0378">Hydrolase</keyword>
<feature type="region of interest" description="Disordered" evidence="7">
    <location>
        <begin position="782"/>
        <end position="824"/>
    </location>
</feature>
<dbReference type="Proteomes" id="UP000240830">
    <property type="component" value="Unassembled WGS sequence"/>
</dbReference>
<dbReference type="PANTHER" id="PTHR45759">
    <property type="entry name" value="NUCLEOLAR GTP-BINDING PROTEIN 1"/>
    <property type="match status" value="1"/>
</dbReference>
<comment type="subcellular location">
    <subcellularLocation>
        <location evidence="2">Nucleus</location>
        <location evidence="2">Nucleolus</location>
    </subcellularLocation>
</comment>
<evidence type="ECO:0000256" key="3">
    <source>
        <dbReference type="ARBA" id="ARBA00022517"/>
    </source>
</evidence>
<dbReference type="GO" id="GO:0005730">
    <property type="term" value="C:nucleolus"/>
    <property type="evidence" value="ECO:0007669"/>
    <property type="project" value="UniProtKB-SubCell"/>
</dbReference>
<comment type="function">
    <text evidence="1">Involved in the biogenesis of the 60S ribosomal subunit.</text>
</comment>
<dbReference type="InterPro" id="IPR010674">
    <property type="entry name" value="NOG1_Rossman_fold_dom"/>
</dbReference>
<dbReference type="PROSITE" id="PS51710">
    <property type="entry name" value="G_OBG"/>
    <property type="match status" value="1"/>
</dbReference>
<reference evidence="9 10" key="1">
    <citation type="submission" date="2016-10" db="EMBL/GenBank/DDBJ databases">
        <title>The genome of Paramicrosporidium saccamoebae is the missing link in understanding Cryptomycota and Microsporidia evolution.</title>
        <authorList>
            <person name="Quandt C.A."/>
            <person name="Beaudet D."/>
            <person name="Corsaro D."/>
            <person name="Michel R."/>
            <person name="Corradi N."/>
            <person name="James T."/>
        </authorList>
    </citation>
    <scope>NUCLEOTIDE SEQUENCE [LARGE SCALE GENOMIC DNA]</scope>
    <source>
        <strain evidence="9 10">KSL3</strain>
    </source>
</reference>